<accession>A0A816TQU1</accession>
<gene>
    <name evidence="1" type="ORF">DARMORV10_A05P28160.1</name>
</gene>
<dbReference type="EMBL" id="HG994359">
    <property type="protein sequence ID" value="CAF2099731.1"/>
    <property type="molecule type" value="Genomic_DNA"/>
</dbReference>
<sequence>MKKSSRRWHVTRRRLLLHLVAVRFLEEQSLFIPDSCLVLG</sequence>
<name>A0A816TQU1_BRANA</name>
<dbReference type="AlphaFoldDB" id="A0A816TQU1"/>
<proteinExistence type="predicted"/>
<organism evidence="1">
    <name type="scientific">Brassica napus</name>
    <name type="common">Rape</name>
    <dbReference type="NCBI Taxonomy" id="3708"/>
    <lineage>
        <taxon>Eukaryota</taxon>
        <taxon>Viridiplantae</taxon>
        <taxon>Streptophyta</taxon>
        <taxon>Embryophyta</taxon>
        <taxon>Tracheophyta</taxon>
        <taxon>Spermatophyta</taxon>
        <taxon>Magnoliopsida</taxon>
        <taxon>eudicotyledons</taxon>
        <taxon>Gunneridae</taxon>
        <taxon>Pentapetalae</taxon>
        <taxon>rosids</taxon>
        <taxon>malvids</taxon>
        <taxon>Brassicales</taxon>
        <taxon>Brassicaceae</taxon>
        <taxon>Brassiceae</taxon>
        <taxon>Brassica</taxon>
    </lineage>
</organism>
<protein>
    <submittedName>
        <fullName evidence="1">(rape) hypothetical protein</fullName>
    </submittedName>
</protein>
<reference evidence="1" key="1">
    <citation type="submission" date="2021-01" db="EMBL/GenBank/DDBJ databases">
        <authorList>
            <consortium name="Genoscope - CEA"/>
            <person name="William W."/>
        </authorList>
    </citation>
    <scope>NUCLEOTIDE SEQUENCE</scope>
</reference>
<dbReference type="Proteomes" id="UP001295469">
    <property type="component" value="Chromosome A05"/>
</dbReference>
<evidence type="ECO:0000313" key="1">
    <source>
        <dbReference type="EMBL" id="CAF2099731.1"/>
    </source>
</evidence>